<evidence type="ECO:0000256" key="1">
    <source>
        <dbReference type="ARBA" id="ARBA00006964"/>
    </source>
</evidence>
<feature type="binding site" evidence="3">
    <location>
        <position position="226"/>
    </location>
    <ligand>
        <name>a divalent metal cation</name>
        <dbReference type="ChEBI" id="CHEBI:60240"/>
        <label>1</label>
    </ligand>
</feature>
<feature type="binding site" evidence="3">
    <location>
        <position position="106"/>
    </location>
    <ligand>
        <name>a divalent metal cation</name>
        <dbReference type="ChEBI" id="CHEBI:60240"/>
        <label>1</label>
    </ligand>
</feature>
<name>A0A0G1DKX7_9BACT</name>
<evidence type="ECO:0000313" key="4">
    <source>
        <dbReference type="EMBL" id="KKS98217.1"/>
    </source>
</evidence>
<dbReference type="InterPro" id="IPR036069">
    <property type="entry name" value="DUF34/NIF3_sf"/>
</dbReference>
<dbReference type="Pfam" id="PF01784">
    <property type="entry name" value="DUF34_NIF3"/>
    <property type="match status" value="1"/>
</dbReference>
<dbReference type="NCBIfam" id="TIGR00486">
    <property type="entry name" value="YbgI_SA1388"/>
    <property type="match status" value="1"/>
</dbReference>
<dbReference type="GO" id="GO:0005737">
    <property type="term" value="C:cytoplasm"/>
    <property type="evidence" value="ECO:0007669"/>
    <property type="project" value="TreeGrafter"/>
</dbReference>
<dbReference type="InterPro" id="IPR002678">
    <property type="entry name" value="DUF34/NIF3"/>
</dbReference>
<feature type="binding site" evidence="3">
    <location>
        <position position="230"/>
    </location>
    <ligand>
        <name>a divalent metal cation</name>
        <dbReference type="ChEBI" id="CHEBI:60240"/>
        <label>1</label>
    </ligand>
</feature>
<keyword evidence="2 3" id="KW-0479">Metal-binding</keyword>
<gene>
    <name evidence="4" type="ORF">UV73_C0003G0159</name>
</gene>
<evidence type="ECO:0008006" key="6">
    <source>
        <dbReference type="Google" id="ProtNLM"/>
    </source>
</evidence>
<evidence type="ECO:0000313" key="5">
    <source>
        <dbReference type="Proteomes" id="UP000034894"/>
    </source>
</evidence>
<evidence type="ECO:0000256" key="3">
    <source>
        <dbReference type="PIRSR" id="PIRSR602678-1"/>
    </source>
</evidence>
<organism evidence="4 5">
    <name type="scientific">Candidatus Gottesmanbacteria bacterium GW2011_GWA2_43_14</name>
    <dbReference type="NCBI Taxonomy" id="1618443"/>
    <lineage>
        <taxon>Bacteria</taxon>
        <taxon>Candidatus Gottesmaniibacteriota</taxon>
    </lineage>
</organism>
<feature type="binding site" evidence="3">
    <location>
        <position position="70"/>
    </location>
    <ligand>
        <name>a divalent metal cation</name>
        <dbReference type="ChEBI" id="CHEBI:60240"/>
        <label>1</label>
    </ligand>
</feature>
<proteinExistence type="inferred from homology"/>
<dbReference type="SUPFAM" id="SSF102705">
    <property type="entry name" value="NIF3 (NGG1p interacting factor 3)-like"/>
    <property type="match status" value="1"/>
</dbReference>
<dbReference type="Gene3D" id="3.40.1390.30">
    <property type="entry name" value="NIF3 (NGG1p interacting factor 3)-like"/>
    <property type="match status" value="2"/>
</dbReference>
<protein>
    <recommendedName>
        <fullName evidence="6">Nif3-like dinuclear metal center hexameric protein</fullName>
    </recommendedName>
</protein>
<dbReference type="Proteomes" id="UP000034894">
    <property type="component" value="Unassembled WGS sequence"/>
</dbReference>
<dbReference type="GO" id="GO:0046872">
    <property type="term" value="F:metal ion binding"/>
    <property type="evidence" value="ECO:0007669"/>
    <property type="project" value="UniProtKB-KW"/>
</dbReference>
<feature type="binding site" evidence="3">
    <location>
        <position position="69"/>
    </location>
    <ligand>
        <name>a divalent metal cation</name>
        <dbReference type="ChEBI" id="CHEBI:60240"/>
        <label>1</label>
    </ligand>
</feature>
<evidence type="ECO:0000256" key="2">
    <source>
        <dbReference type="ARBA" id="ARBA00022723"/>
    </source>
</evidence>
<sequence>MKIKKLEDYLFKLLHFDKLLNPEKIDPFMTNGLMVKGKEEITRLGFGVSASLVLFEKAAAGKCDGIIVHHSFNLPPSNRYDQIFQKRLSFLISRQISLFGYHFLLDAHPQIGNNAQILKAIGAKPEAPYLFHGDPWGFSGSFSREESLQKIIEKIKPFLSPQSIFYDYGPEMIRKVAAVSGKGAPGPGDMQRLMDNNIDLYITGEAHEWNRELFREANINFIAGGHYHTEMFGLKALMAKIQKDLPELSLVFLDVPNKV</sequence>
<comment type="caution">
    <text evidence="4">The sequence shown here is derived from an EMBL/GenBank/DDBJ whole genome shotgun (WGS) entry which is preliminary data.</text>
</comment>
<dbReference type="EMBL" id="LCFP01000003">
    <property type="protein sequence ID" value="KKS98217.1"/>
    <property type="molecule type" value="Genomic_DNA"/>
</dbReference>
<dbReference type="PANTHER" id="PTHR13799">
    <property type="entry name" value="NGG1 INTERACTING FACTOR 3"/>
    <property type="match status" value="1"/>
</dbReference>
<accession>A0A0G1DKX7</accession>
<reference evidence="4 5" key="1">
    <citation type="journal article" date="2015" name="Nature">
        <title>rRNA introns, odd ribosomes, and small enigmatic genomes across a large radiation of phyla.</title>
        <authorList>
            <person name="Brown C.T."/>
            <person name="Hug L.A."/>
            <person name="Thomas B.C."/>
            <person name="Sharon I."/>
            <person name="Castelle C.J."/>
            <person name="Singh A."/>
            <person name="Wilkins M.J."/>
            <person name="Williams K.H."/>
            <person name="Banfield J.F."/>
        </authorList>
    </citation>
    <scope>NUCLEOTIDE SEQUENCE [LARGE SCALE GENOMIC DNA]</scope>
</reference>
<dbReference type="PANTHER" id="PTHR13799:SF14">
    <property type="entry name" value="GTP CYCLOHYDROLASE 1 TYPE 2 HOMOLOG"/>
    <property type="match status" value="1"/>
</dbReference>
<dbReference type="STRING" id="1618443.UV73_C0003G0159"/>
<comment type="similarity">
    <text evidence="1">Belongs to the GTP cyclohydrolase I type 2/NIF3 family.</text>
</comment>
<dbReference type="AlphaFoldDB" id="A0A0G1DKX7"/>